<comment type="caution">
    <text evidence="9">The sequence shown here is derived from an EMBL/GenBank/DDBJ whole genome shotgun (WGS) entry which is preliminary data.</text>
</comment>
<keyword evidence="4 8" id="KW-0560">Oxidoreductase</keyword>
<dbReference type="PaxDb" id="67767-A0A0J7KMM1"/>
<dbReference type="OrthoDB" id="1055148at2759"/>
<dbReference type="PANTHER" id="PTHR24303:SF13">
    <property type="entry name" value="CYTOCHROME P450 303A1-RELATED"/>
    <property type="match status" value="1"/>
</dbReference>
<keyword evidence="5 7" id="KW-0408">Iron</keyword>
<evidence type="ECO:0000256" key="3">
    <source>
        <dbReference type="ARBA" id="ARBA00022723"/>
    </source>
</evidence>
<sequence length="120" mass="13787">MTDATLLGYEIKKNYTLLANLKSVHMDEKHWGDPKEFRPERFINDRGEYVEDPWLMSFGLGRRKCLGEILAKNSVFLFTACLLQKFQFTLSPEHPDPILDGVEGFTIAPPDICVNAIKRK</sequence>
<evidence type="ECO:0000313" key="9">
    <source>
        <dbReference type="EMBL" id="KMQ91496.1"/>
    </source>
</evidence>
<dbReference type="InterPro" id="IPR002401">
    <property type="entry name" value="Cyt_P450_E_grp-I"/>
</dbReference>
<dbReference type="SUPFAM" id="SSF48264">
    <property type="entry name" value="Cytochrome P450"/>
    <property type="match status" value="1"/>
</dbReference>
<dbReference type="InterPro" id="IPR036396">
    <property type="entry name" value="Cyt_P450_sf"/>
</dbReference>
<dbReference type="Gene3D" id="1.10.630.10">
    <property type="entry name" value="Cytochrome P450"/>
    <property type="match status" value="1"/>
</dbReference>
<protein>
    <submittedName>
        <fullName evidence="9">Putative cytochrome p450 305a1</fullName>
    </submittedName>
</protein>
<comment type="similarity">
    <text evidence="2 8">Belongs to the cytochrome P450 family.</text>
</comment>
<dbReference type="InterPro" id="IPR001128">
    <property type="entry name" value="Cyt_P450"/>
</dbReference>
<proteinExistence type="inferred from homology"/>
<dbReference type="InterPro" id="IPR017972">
    <property type="entry name" value="Cyt_P450_CS"/>
</dbReference>
<evidence type="ECO:0000256" key="4">
    <source>
        <dbReference type="ARBA" id="ARBA00023002"/>
    </source>
</evidence>
<feature type="binding site" description="axial binding residue" evidence="7">
    <location>
        <position position="65"/>
    </location>
    <ligand>
        <name>heme</name>
        <dbReference type="ChEBI" id="CHEBI:30413"/>
    </ligand>
    <ligandPart>
        <name>Fe</name>
        <dbReference type="ChEBI" id="CHEBI:18248"/>
    </ligandPart>
</feature>
<dbReference type="AlphaFoldDB" id="A0A0J7KMM1"/>
<dbReference type="GO" id="GO:0005506">
    <property type="term" value="F:iron ion binding"/>
    <property type="evidence" value="ECO:0007669"/>
    <property type="project" value="InterPro"/>
</dbReference>
<evidence type="ECO:0000256" key="2">
    <source>
        <dbReference type="ARBA" id="ARBA00010617"/>
    </source>
</evidence>
<gene>
    <name evidence="9" type="ORF">RF55_8626</name>
</gene>
<dbReference type="Pfam" id="PF00067">
    <property type="entry name" value="p450"/>
    <property type="match status" value="1"/>
</dbReference>
<dbReference type="GO" id="GO:0016705">
    <property type="term" value="F:oxidoreductase activity, acting on paired donors, with incorporation or reduction of molecular oxygen"/>
    <property type="evidence" value="ECO:0007669"/>
    <property type="project" value="InterPro"/>
</dbReference>
<name>A0A0J7KMM1_LASNI</name>
<organism evidence="9 10">
    <name type="scientific">Lasius niger</name>
    <name type="common">Black garden ant</name>
    <dbReference type="NCBI Taxonomy" id="67767"/>
    <lineage>
        <taxon>Eukaryota</taxon>
        <taxon>Metazoa</taxon>
        <taxon>Ecdysozoa</taxon>
        <taxon>Arthropoda</taxon>
        <taxon>Hexapoda</taxon>
        <taxon>Insecta</taxon>
        <taxon>Pterygota</taxon>
        <taxon>Neoptera</taxon>
        <taxon>Endopterygota</taxon>
        <taxon>Hymenoptera</taxon>
        <taxon>Apocrita</taxon>
        <taxon>Aculeata</taxon>
        <taxon>Formicoidea</taxon>
        <taxon>Formicidae</taxon>
        <taxon>Formicinae</taxon>
        <taxon>Lasius</taxon>
        <taxon>Lasius</taxon>
    </lineage>
</organism>
<evidence type="ECO:0000256" key="7">
    <source>
        <dbReference type="PIRSR" id="PIRSR602401-1"/>
    </source>
</evidence>
<dbReference type="PROSITE" id="PS00086">
    <property type="entry name" value="CYTOCHROME_P450"/>
    <property type="match status" value="1"/>
</dbReference>
<dbReference type="Proteomes" id="UP000036403">
    <property type="component" value="Unassembled WGS sequence"/>
</dbReference>
<evidence type="ECO:0000256" key="8">
    <source>
        <dbReference type="RuleBase" id="RU000461"/>
    </source>
</evidence>
<keyword evidence="3 7" id="KW-0479">Metal-binding</keyword>
<evidence type="ECO:0000313" key="10">
    <source>
        <dbReference type="Proteomes" id="UP000036403"/>
    </source>
</evidence>
<dbReference type="GO" id="GO:0020037">
    <property type="term" value="F:heme binding"/>
    <property type="evidence" value="ECO:0007669"/>
    <property type="project" value="InterPro"/>
</dbReference>
<dbReference type="STRING" id="67767.A0A0J7KMM1"/>
<reference evidence="9 10" key="1">
    <citation type="submission" date="2015-04" db="EMBL/GenBank/DDBJ databases">
        <title>Lasius niger genome sequencing.</title>
        <authorList>
            <person name="Konorov E.A."/>
            <person name="Nikitin M.A."/>
            <person name="Kirill M.V."/>
            <person name="Chang P."/>
        </authorList>
    </citation>
    <scope>NUCLEOTIDE SEQUENCE [LARGE SCALE GENOMIC DNA]</scope>
    <source>
        <tissue evidence="9">Whole</tissue>
    </source>
</reference>
<evidence type="ECO:0000256" key="5">
    <source>
        <dbReference type="ARBA" id="ARBA00023004"/>
    </source>
</evidence>
<dbReference type="PANTHER" id="PTHR24303">
    <property type="entry name" value="HEME-BINDING MONOOXYGENASE FAMILY"/>
    <property type="match status" value="1"/>
</dbReference>
<evidence type="ECO:0000256" key="1">
    <source>
        <dbReference type="ARBA" id="ARBA00001971"/>
    </source>
</evidence>
<comment type="cofactor">
    <cofactor evidence="1 7">
        <name>heme</name>
        <dbReference type="ChEBI" id="CHEBI:30413"/>
    </cofactor>
</comment>
<dbReference type="PRINTS" id="PR00463">
    <property type="entry name" value="EP450I"/>
</dbReference>
<dbReference type="GO" id="GO:0004497">
    <property type="term" value="F:monooxygenase activity"/>
    <property type="evidence" value="ECO:0007669"/>
    <property type="project" value="UniProtKB-KW"/>
</dbReference>
<evidence type="ECO:0000256" key="6">
    <source>
        <dbReference type="ARBA" id="ARBA00023033"/>
    </source>
</evidence>
<keyword evidence="6 8" id="KW-0503">Monooxygenase</keyword>
<dbReference type="EMBL" id="LBMM01005459">
    <property type="protein sequence ID" value="KMQ91496.1"/>
    <property type="molecule type" value="Genomic_DNA"/>
</dbReference>
<keyword evidence="7 8" id="KW-0349">Heme</keyword>
<accession>A0A0J7KMM1</accession>
<keyword evidence="10" id="KW-1185">Reference proteome</keyword>